<organism evidence="10 11">
    <name type="scientific">Eggerthella lenta</name>
    <name type="common">Eubacterium lentum</name>
    <dbReference type="NCBI Taxonomy" id="84112"/>
    <lineage>
        <taxon>Bacteria</taxon>
        <taxon>Bacillati</taxon>
        <taxon>Actinomycetota</taxon>
        <taxon>Coriobacteriia</taxon>
        <taxon>Eggerthellales</taxon>
        <taxon>Eggerthellaceae</taxon>
        <taxon>Eggerthella</taxon>
    </lineage>
</organism>
<dbReference type="GO" id="GO:0006465">
    <property type="term" value="P:signal peptide processing"/>
    <property type="evidence" value="ECO:0007669"/>
    <property type="project" value="TreeGrafter"/>
</dbReference>
<evidence type="ECO:0000256" key="1">
    <source>
        <dbReference type="ARBA" id="ARBA00004651"/>
    </source>
</evidence>
<feature type="transmembrane region" description="Helical" evidence="7">
    <location>
        <begin position="174"/>
        <end position="195"/>
    </location>
</feature>
<dbReference type="RefSeq" id="WP_114534484.1">
    <property type="nucleotide sequence ID" value="NZ_JAQDVM010000021.1"/>
</dbReference>
<dbReference type="AlphaFoldDB" id="A0A369M980"/>
<feature type="transmembrane region" description="Helical" evidence="7">
    <location>
        <begin position="215"/>
        <end position="248"/>
    </location>
</feature>
<comment type="caution">
    <text evidence="10">The sequence shown here is derived from an EMBL/GenBank/DDBJ whole genome shotgun (WGS) entry which is preliminary data.</text>
</comment>
<keyword evidence="3" id="KW-1003">Cell membrane</keyword>
<evidence type="ECO:0000256" key="6">
    <source>
        <dbReference type="ARBA" id="ARBA00023136"/>
    </source>
</evidence>
<dbReference type="InterPro" id="IPR000045">
    <property type="entry name" value="Prepilin_IV_endopep_pep"/>
</dbReference>
<reference evidence="10 11" key="1">
    <citation type="journal article" date="2018" name="Elife">
        <title>Discovery and characterization of a prevalent human gut bacterial enzyme sufficient for the inactivation of a family of plant toxins.</title>
        <authorList>
            <person name="Koppel N."/>
            <person name="Bisanz J.E."/>
            <person name="Pandelia M.E."/>
            <person name="Turnbaugh P.J."/>
            <person name="Balskus E.P."/>
        </authorList>
    </citation>
    <scope>NUCLEOTIDE SEQUENCE [LARGE SCALE GENOMIC DNA]</scope>
    <source>
        <strain evidence="10 11">W1 BHI 6</strain>
    </source>
</reference>
<name>A0A369M980_EGGLN</name>
<dbReference type="PANTHER" id="PTHR30487:SF0">
    <property type="entry name" value="PREPILIN LEADER PEPTIDASE_N-METHYLTRANSFERASE-RELATED"/>
    <property type="match status" value="1"/>
</dbReference>
<feature type="transmembrane region" description="Helical" evidence="7">
    <location>
        <begin position="136"/>
        <end position="154"/>
    </location>
</feature>
<dbReference type="PANTHER" id="PTHR30487">
    <property type="entry name" value="TYPE 4 PREPILIN-LIKE PROTEINS LEADER PEPTIDE-PROCESSING ENZYME"/>
    <property type="match status" value="1"/>
</dbReference>
<evidence type="ECO:0000256" key="3">
    <source>
        <dbReference type="ARBA" id="ARBA00022475"/>
    </source>
</evidence>
<dbReference type="InterPro" id="IPR050882">
    <property type="entry name" value="Prepilin_peptidase/N-MTase"/>
</dbReference>
<sequence length="297" mass="30652">MTIPFGIFNPAQAAFLLGIAAVLGACLGSFVNCLAWRSANGESVLAGRSHCTSCGHVLGALDLVPVASWLALRGRCRHCGQRVSPRYVIVEALMAALFAAVVARYGLSVQTAAYLVLVCILMAVALVDLDTFIIPNGFVVAGCVLWLVSIWFMPAPRVDAFSVGSLFSGWVHPGGAVALDGIVGAAVVAGGVLVLSVAFDKVTKRRSLGGGDVKLLFMVGLFLGLAGSMLNLLMACLMGLAFAFAQGFSVPSSPGEGEGEGESVRTRAIPFGPAIAAATAFTLLAGPTILTWYAGLF</sequence>
<comment type="similarity">
    <text evidence="2">Belongs to the peptidase A24 family.</text>
</comment>
<keyword evidence="6 7" id="KW-0472">Membrane</keyword>
<proteinExistence type="inferred from homology"/>
<protein>
    <submittedName>
        <fullName evidence="10">Prepilin peptidase</fullName>
    </submittedName>
</protein>
<feature type="domain" description="Prepilin peptidase A24 N-terminal" evidence="9">
    <location>
        <begin position="22"/>
        <end position="104"/>
    </location>
</feature>
<evidence type="ECO:0000256" key="2">
    <source>
        <dbReference type="ARBA" id="ARBA00005801"/>
    </source>
</evidence>
<accession>A0A369M980</accession>
<dbReference type="InterPro" id="IPR010627">
    <property type="entry name" value="Prepilin_pept_A24_N"/>
</dbReference>
<evidence type="ECO:0000259" key="9">
    <source>
        <dbReference type="Pfam" id="PF06750"/>
    </source>
</evidence>
<evidence type="ECO:0000256" key="5">
    <source>
        <dbReference type="ARBA" id="ARBA00022989"/>
    </source>
</evidence>
<evidence type="ECO:0000256" key="4">
    <source>
        <dbReference type="ARBA" id="ARBA00022692"/>
    </source>
</evidence>
<keyword evidence="4 7" id="KW-0812">Transmembrane</keyword>
<feature type="transmembrane region" description="Helical" evidence="7">
    <location>
        <begin position="268"/>
        <end position="294"/>
    </location>
</feature>
<gene>
    <name evidence="10" type="ORF">C1875_12695</name>
</gene>
<evidence type="ECO:0000259" key="8">
    <source>
        <dbReference type="Pfam" id="PF01478"/>
    </source>
</evidence>
<feature type="domain" description="Prepilin type IV endopeptidase peptidase" evidence="8">
    <location>
        <begin position="115"/>
        <end position="243"/>
    </location>
</feature>
<feature type="transmembrane region" description="Helical" evidence="7">
    <location>
        <begin position="12"/>
        <end position="35"/>
    </location>
</feature>
<dbReference type="Pfam" id="PF06750">
    <property type="entry name" value="A24_N_bact"/>
    <property type="match status" value="1"/>
</dbReference>
<feature type="transmembrane region" description="Helical" evidence="7">
    <location>
        <begin position="112"/>
        <end position="129"/>
    </location>
</feature>
<dbReference type="EMBL" id="PPTU01000025">
    <property type="protein sequence ID" value="RDB67946.1"/>
    <property type="molecule type" value="Genomic_DNA"/>
</dbReference>
<evidence type="ECO:0000256" key="7">
    <source>
        <dbReference type="SAM" id="Phobius"/>
    </source>
</evidence>
<dbReference type="GO" id="GO:0005886">
    <property type="term" value="C:plasma membrane"/>
    <property type="evidence" value="ECO:0007669"/>
    <property type="project" value="UniProtKB-SubCell"/>
</dbReference>
<dbReference type="Pfam" id="PF01478">
    <property type="entry name" value="Peptidase_A24"/>
    <property type="match status" value="1"/>
</dbReference>
<feature type="transmembrane region" description="Helical" evidence="7">
    <location>
        <begin position="87"/>
        <end position="106"/>
    </location>
</feature>
<dbReference type="GO" id="GO:0004190">
    <property type="term" value="F:aspartic-type endopeptidase activity"/>
    <property type="evidence" value="ECO:0007669"/>
    <property type="project" value="InterPro"/>
</dbReference>
<dbReference type="Proteomes" id="UP000253970">
    <property type="component" value="Unassembled WGS sequence"/>
</dbReference>
<comment type="subcellular location">
    <subcellularLocation>
        <location evidence="1">Cell membrane</location>
        <topology evidence="1">Multi-pass membrane protein</topology>
    </subcellularLocation>
</comment>
<keyword evidence="5 7" id="KW-1133">Transmembrane helix</keyword>
<dbReference type="Gene3D" id="1.20.120.1220">
    <property type="match status" value="1"/>
</dbReference>
<evidence type="ECO:0000313" key="11">
    <source>
        <dbReference type="Proteomes" id="UP000253970"/>
    </source>
</evidence>
<evidence type="ECO:0000313" key="10">
    <source>
        <dbReference type="EMBL" id="RDB67946.1"/>
    </source>
</evidence>